<feature type="domain" description="Response regulatory" evidence="2">
    <location>
        <begin position="11"/>
        <end position="126"/>
    </location>
</feature>
<dbReference type="Proteomes" id="UP001189624">
    <property type="component" value="Chromosome 1"/>
</dbReference>
<keyword evidence="1" id="KW-0597">Phosphoprotein</keyword>
<dbReference type="EMBL" id="OY731398">
    <property type="protein sequence ID" value="CAJ1897830.1"/>
    <property type="molecule type" value="Genomic_DNA"/>
</dbReference>
<dbReference type="Gramene" id="rna-AYBTSS11_LOCUS3080">
    <property type="protein sequence ID" value="CAJ1897830.1"/>
    <property type="gene ID" value="gene-AYBTSS11_LOCUS3080"/>
</dbReference>
<dbReference type="Pfam" id="PF00072">
    <property type="entry name" value="Response_reg"/>
    <property type="match status" value="1"/>
</dbReference>
<dbReference type="InterPro" id="IPR052048">
    <property type="entry name" value="ST_Response_Regulator"/>
</dbReference>
<feature type="modified residue" description="4-aspartylphosphate" evidence="1">
    <location>
        <position position="61"/>
    </location>
</feature>
<dbReference type="InterPro" id="IPR001789">
    <property type="entry name" value="Sig_transdc_resp-reg_receiver"/>
</dbReference>
<dbReference type="GO" id="GO:0000160">
    <property type="term" value="P:phosphorelay signal transduction system"/>
    <property type="evidence" value="ECO:0007669"/>
    <property type="project" value="InterPro"/>
</dbReference>
<accession>A0AA86RZI3</accession>
<sequence>MARRNFGTQVTALVVDDNALNQKIHQRLLESVGVRNEVVTNGKEAVDIHCHGKRFDLILMDMDMPIMNGIQATKELRSMGIGSMIVGVSSRCPETEIRKFMESGLNDYHEKPLNTAKLNSILHKMNPNFTSNNK</sequence>
<evidence type="ECO:0000313" key="4">
    <source>
        <dbReference type="Proteomes" id="UP001189624"/>
    </source>
</evidence>
<dbReference type="Gene3D" id="3.40.50.2300">
    <property type="match status" value="1"/>
</dbReference>
<reference evidence="3" key="1">
    <citation type="submission" date="2023-10" db="EMBL/GenBank/DDBJ databases">
        <authorList>
            <person name="Domelevo Entfellner J.-B."/>
        </authorList>
    </citation>
    <scope>NUCLEOTIDE SEQUENCE</scope>
</reference>
<dbReference type="PANTHER" id="PTHR43228">
    <property type="entry name" value="TWO-COMPONENT RESPONSE REGULATOR"/>
    <property type="match status" value="1"/>
</dbReference>
<dbReference type="SUPFAM" id="SSF52172">
    <property type="entry name" value="CheY-like"/>
    <property type="match status" value="1"/>
</dbReference>
<dbReference type="PROSITE" id="PS50110">
    <property type="entry name" value="RESPONSE_REGULATORY"/>
    <property type="match status" value="1"/>
</dbReference>
<dbReference type="CDD" id="cd17546">
    <property type="entry name" value="REC_hyHK_CKI1_RcsC-like"/>
    <property type="match status" value="1"/>
</dbReference>
<dbReference type="AlphaFoldDB" id="A0AA86RZI3"/>
<proteinExistence type="predicted"/>
<evidence type="ECO:0000256" key="1">
    <source>
        <dbReference type="PROSITE-ProRule" id="PRU00169"/>
    </source>
</evidence>
<evidence type="ECO:0000259" key="2">
    <source>
        <dbReference type="PROSITE" id="PS50110"/>
    </source>
</evidence>
<dbReference type="SMART" id="SM00448">
    <property type="entry name" value="REC"/>
    <property type="match status" value="1"/>
</dbReference>
<keyword evidence="4" id="KW-1185">Reference proteome</keyword>
<evidence type="ECO:0000313" key="3">
    <source>
        <dbReference type="EMBL" id="CAJ1897830.1"/>
    </source>
</evidence>
<gene>
    <name evidence="3" type="ORF">AYBTSS11_LOCUS3080</name>
</gene>
<name>A0AA86RZI3_9FABA</name>
<organism evidence="3 4">
    <name type="scientific">Sphenostylis stenocarpa</name>
    <dbReference type="NCBI Taxonomy" id="92480"/>
    <lineage>
        <taxon>Eukaryota</taxon>
        <taxon>Viridiplantae</taxon>
        <taxon>Streptophyta</taxon>
        <taxon>Embryophyta</taxon>
        <taxon>Tracheophyta</taxon>
        <taxon>Spermatophyta</taxon>
        <taxon>Magnoliopsida</taxon>
        <taxon>eudicotyledons</taxon>
        <taxon>Gunneridae</taxon>
        <taxon>Pentapetalae</taxon>
        <taxon>rosids</taxon>
        <taxon>fabids</taxon>
        <taxon>Fabales</taxon>
        <taxon>Fabaceae</taxon>
        <taxon>Papilionoideae</taxon>
        <taxon>50 kb inversion clade</taxon>
        <taxon>NPAAA clade</taxon>
        <taxon>indigoferoid/millettioid clade</taxon>
        <taxon>Phaseoleae</taxon>
        <taxon>Sphenostylis</taxon>
    </lineage>
</organism>
<protein>
    <recommendedName>
        <fullName evidence="2">Response regulatory domain-containing protein</fullName>
    </recommendedName>
</protein>
<dbReference type="PANTHER" id="PTHR43228:SF12">
    <property type="entry name" value="TWO-COMPONENT RESPONSE REGULATOR 24"/>
    <property type="match status" value="1"/>
</dbReference>
<dbReference type="InterPro" id="IPR011006">
    <property type="entry name" value="CheY-like_superfamily"/>
</dbReference>